<organism evidence="1 2">
    <name type="scientific">Bauhinia variegata</name>
    <name type="common">Purple orchid tree</name>
    <name type="synonym">Phanera variegata</name>
    <dbReference type="NCBI Taxonomy" id="167791"/>
    <lineage>
        <taxon>Eukaryota</taxon>
        <taxon>Viridiplantae</taxon>
        <taxon>Streptophyta</taxon>
        <taxon>Embryophyta</taxon>
        <taxon>Tracheophyta</taxon>
        <taxon>Spermatophyta</taxon>
        <taxon>Magnoliopsida</taxon>
        <taxon>eudicotyledons</taxon>
        <taxon>Gunneridae</taxon>
        <taxon>Pentapetalae</taxon>
        <taxon>rosids</taxon>
        <taxon>fabids</taxon>
        <taxon>Fabales</taxon>
        <taxon>Fabaceae</taxon>
        <taxon>Cercidoideae</taxon>
        <taxon>Cercideae</taxon>
        <taxon>Bauhiniinae</taxon>
        <taxon>Bauhinia</taxon>
    </lineage>
</organism>
<keyword evidence="2" id="KW-1185">Reference proteome</keyword>
<gene>
    <name evidence="1" type="ORF">L6164_030299</name>
</gene>
<accession>A0ACB9LBG2</accession>
<sequence>MRFNKRIKEIRNRFDTIMDKAIEKHQEEKKEIGGGGQIKDLLDIFLGIYEDENSKLKLTKENIKVLMMVSDPLSS</sequence>
<proteinExistence type="predicted"/>
<evidence type="ECO:0000313" key="2">
    <source>
        <dbReference type="Proteomes" id="UP000828941"/>
    </source>
</evidence>
<comment type="caution">
    <text evidence="1">The sequence shown here is derived from an EMBL/GenBank/DDBJ whole genome shotgun (WGS) entry which is preliminary data.</text>
</comment>
<dbReference type="Proteomes" id="UP000828941">
    <property type="component" value="Chromosome 12"/>
</dbReference>
<protein>
    <submittedName>
        <fullName evidence="1">Uncharacterized protein</fullName>
    </submittedName>
</protein>
<reference evidence="1 2" key="1">
    <citation type="journal article" date="2022" name="DNA Res.">
        <title>Chromosomal-level genome assembly of the orchid tree Bauhinia variegata (Leguminosae; Cercidoideae) supports the allotetraploid origin hypothesis of Bauhinia.</title>
        <authorList>
            <person name="Zhong Y."/>
            <person name="Chen Y."/>
            <person name="Zheng D."/>
            <person name="Pang J."/>
            <person name="Liu Y."/>
            <person name="Luo S."/>
            <person name="Meng S."/>
            <person name="Qian L."/>
            <person name="Wei D."/>
            <person name="Dai S."/>
            <person name="Zhou R."/>
        </authorList>
    </citation>
    <scope>NUCLEOTIDE SEQUENCE [LARGE SCALE GENOMIC DNA]</scope>
    <source>
        <strain evidence="1">BV-YZ2020</strain>
    </source>
</reference>
<name>A0ACB9LBG2_BAUVA</name>
<evidence type="ECO:0000313" key="1">
    <source>
        <dbReference type="EMBL" id="KAI4307069.1"/>
    </source>
</evidence>
<dbReference type="EMBL" id="CM039437">
    <property type="protein sequence ID" value="KAI4307069.1"/>
    <property type="molecule type" value="Genomic_DNA"/>
</dbReference>